<dbReference type="EC" id="2.7.7.6" evidence="2"/>
<dbReference type="InterPro" id="IPR036603">
    <property type="entry name" value="RBP11-like"/>
</dbReference>
<evidence type="ECO:0000256" key="2">
    <source>
        <dbReference type="ARBA" id="ARBA00012418"/>
    </source>
</evidence>
<evidence type="ECO:0000313" key="9">
    <source>
        <dbReference type="EMBL" id="GAG76531.1"/>
    </source>
</evidence>
<proteinExistence type="inferred from homology"/>
<evidence type="ECO:0000256" key="5">
    <source>
        <dbReference type="ARBA" id="ARBA00022695"/>
    </source>
</evidence>
<dbReference type="AlphaFoldDB" id="X1BWJ5"/>
<evidence type="ECO:0000256" key="3">
    <source>
        <dbReference type="ARBA" id="ARBA00022478"/>
    </source>
</evidence>
<dbReference type="EMBL" id="BART01016004">
    <property type="protein sequence ID" value="GAG76531.1"/>
    <property type="molecule type" value="Genomic_DNA"/>
</dbReference>
<feature type="domain" description="DNA-directed RNA polymerase RpoA/D/Rpb3-type" evidence="8">
    <location>
        <begin position="1"/>
        <end position="187"/>
    </location>
</feature>
<keyword evidence="4" id="KW-0808">Transferase</keyword>
<dbReference type="InterPro" id="IPR011263">
    <property type="entry name" value="DNA-dir_RNA_pol_RpoA/D/Rpb3"/>
</dbReference>
<reference evidence="9" key="1">
    <citation type="journal article" date="2014" name="Front. Microbiol.">
        <title>High frequency of phylogenetically diverse reductive dehalogenase-homologous genes in deep subseafloor sedimentary metagenomes.</title>
        <authorList>
            <person name="Kawai M."/>
            <person name="Futagami T."/>
            <person name="Toyoda A."/>
            <person name="Takaki Y."/>
            <person name="Nishi S."/>
            <person name="Hori S."/>
            <person name="Arai W."/>
            <person name="Tsubouchi T."/>
            <person name="Morono Y."/>
            <person name="Uchiyama I."/>
            <person name="Ito T."/>
            <person name="Fujiyama A."/>
            <person name="Inagaki F."/>
            <person name="Takami H."/>
        </authorList>
    </citation>
    <scope>NUCLEOTIDE SEQUENCE</scope>
    <source>
        <strain evidence="9">Expedition CK06-06</strain>
    </source>
</reference>
<dbReference type="FunFam" id="2.170.120.12:FF:000001">
    <property type="entry name" value="DNA-directed RNA polymerase subunit alpha"/>
    <property type="match status" value="1"/>
</dbReference>
<evidence type="ECO:0000256" key="1">
    <source>
        <dbReference type="ARBA" id="ARBA00007123"/>
    </source>
</evidence>
<keyword evidence="6" id="KW-0804">Transcription</keyword>
<dbReference type="SMART" id="SM00662">
    <property type="entry name" value="RPOLD"/>
    <property type="match status" value="1"/>
</dbReference>
<protein>
    <recommendedName>
        <fullName evidence="2">DNA-directed RNA polymerase</fullName>
        <ecNumber evidence="2">2.7.7.6</ecNumber>
    </recommendedName>
</protein>
<dbReference type="SUPFAM" id="SSF55257">
    <property type="entry name" value="RBP11-like subunits of RNA polymerase"/>
    <property type="match status" value="1"/>
</dbReference>
<evidence type="ECO:0000256" key="4">
    <source>
        <dbReference type="ARBA" id="ARBA00022679"/>
    </source>
</evidence>
<accession>X1BWJ5</accession>
<gene>
    <name evidence="9" type="ORF">S01H4_30921</name>
</gene>
<dbReference type="InterPro" id="IPR011262">
    <property type="entry name" value="DNA-dir_RNA_pol_insert"/>
</dbReference>
<evidence type="ECO:0000256" key="7">
    <source>
        <dbReference type="ARBA" id="ARBA00048552"/>
    </source>
</evidence>
<organism evidence="9">
    <name type="scientific">marine sediment metagenome</name>
    <dbReference type="NCBI Taxonomy" id="412755"/>
    <lineage>
        <taxon>unclassified sequences</taxon>
        <taxon>metagenomes</taxon>
        <taxon>ecological metagenomes</taxon>
    </lineage>
</organism>
<evidence type="ECO:0000259" key="8">
    <source>
        <dbReference type="SMART" id="SM00662"/>
    </source>
</evidence>
<sequence length="220" mass="24387">MRRVLLSSLPGAAVTWVKVEGIQHEFSTIPYVKEDVSEILLNVRELRLRPLSHQPGRLILEVEDEDEVCAADIRRTVDFQIANPELHLATLDSRESKIYAEFNVELGKGYEPAKPADGLPVGALPVDAIFTPIRKVNFSVEFLRPGEGRSPERLILEVWTDGTIEPWEAVSQSAIILTNQLASFKELEILVAGQAEPGSGVLISPDQYNASFEELGLSTR</sequence>
<dbReference type="GO" id="GO:0005737">
    <property type="term" value="C:cytoplasm"/>
    <property type="evidence" value="ECO:0007669"/>
    <property type="project" value="UniProtKB-ARBA"/>
</dbReference>
<dbReference type="GO" id="GO:0046983">
    <property type="term" value="F:protein dimerization activity"/>
    <property type="evidence" value="ECO:0007669"/>
    <property type="project" value="InterPro"/>
</dbReference>
<dbReference type="Pfam" id="PF01000">
    <property type="entry name" value="RNA_pol_A_bac"/>
    <property type="match status" value="1"/>
</dbReference>
<dbReference type="GO" id="GO:0003899">
    <property type="term" value="F:DNA-directed RNA polymerase activity"/>
    <property type="evidence" value="ECO:0007669"/>
    <property type="project" value="UniProtKB-EC"/>
</dbReference>
<name>X1BWJ5_9ZZZZ</name>
<keyword evidence="3" id="KW-0240">DNA-directed RNA polymerase</keyword>
<dbReference type="SUPFAM" id="SSF56553">
    <property type="entry name" value="Insert subdomain of RNA polymerase alpha subunit"/>
    <property type="match status" value="1"/>
</dbReference>
<dbReference type="GO" id="GO:0000428">
    <property type="term" value="C:DNA-directed RNA polymerase complex"/>
    <property type="evidence" value="ECO:0007669"/>
    <property type="project" value="UniProtKB-KW"/>
</dbReference>
<evidence type="ECO:0000256" key="6">
    <source>
        <dbReference type="ARBA" id="ARBA00023163"/>
    </source>
</evidence>
<dbReference type="CDD" id="cd06928">
    <property type="entry name" value="RNAP_alpha_NTD"/>
    <property type="match status" value="1"/>
</dbReference>
<comment type="similarity">
    <text evidence="1">Belongs to the RNA polymerase alpha chain family.</text>
</comment>
<dbReference type="InterPro" id="IPR036643">
    <property type="entry name" value="RNApol_insert_sf"/>
</dbReference>
<dbReference type="Gene3D" id="3.30.1360.10">
    <property type="entry name" value="RNA polymerase, RBP11-like subunit"/>
    <property type="match status" value="1"/>
</dbReference>
<feature type="non-terminal residue" evidence="9">
    <location>
        <position position="220"/>
    </location>
</feature>
<comment type="catalytic activity">
    <reaction evidence="7">
        <text>RNA(n) + a ribonucleoside 5'-triphosphate = RNA(n+1) + diphosphate</text>
        <dbReference type="Rhea" id="RHEA:21248"/>
        <dbReference type="Rhea" id="RHEA-COMP:14527"/>
        <dbReference type="Rhea" id="RHEA-COMP:17342"/>
        <dbReference type="ChEBI" id="CHEBI:33019"/>
        <dbReference type="ChEBI" id="CHEBI:61557"/>
        <dbReference type="ChEBI" id="CHEBI:140395"/>
        <dbReference type="EC" id="2.7.7.6"/>
    </reaction>
</comment>
<keyword evidence="5" id="KW-0548">Nucleotidyltransferase</keyword>
<dbReference type="Gene3D" id="2.170.120.12">
    <property type="entry name" value="DNA-directed RNA polymerase, insert domain"/>
    <property type="match status" value="1"/>
</dbReference>
<dbReference type="GO" id="GO:0006351">
    <property type="term" value="P:DNA-templated transcription"/>
    <property type="evidence" value="ECO:0007669"/>
    <property type="project" value="InterPro"/>
</dbReference>
<comment type="caution">
    <text evidence="9">The sequence shown here is derived from an EMBL/GenBank/DDBJ whole genome shotgun (WGS) entry which is preliminary data.</text>
</comment>
<dbReference type="Pfam" id="PF01193">
    <property type="entry name" value="RNA_pol_L"/>
    <property type="match status" value="1"/>
</dbReference>